<dbReference type="PANTHER" id="PTHR37042:SF4">
    <property type="entry name" value="OUTER MEMBRANE PROTEIN RV1973"/>
    <property type="match status" value="1"/>
</dbReference>
<comment type="subcellular location">
    <subcellularLocation>
        <location evidence="1">Membrane</location>
    </subcellularLocation>
</comment>
<evidence type="ECO:0000256" key="2">
    <source>
        <dbReference type="ARBA" id="ARBA00023136"/>
    </source>
</evidence>
<dbReference type="RefSeq" id="WP_378258361.1">
    <property type="nucleotide sequence ID" value="NZ_JBHSIT010000006.1"/>
</dbReference>
<keyword evidence="3" id="KW-0812">Transmembrane</keyword>
<evidence type="ECO:0008006" key="6">
    <source>
        <dbReference type="Google" id="ProtNLM"/>
    </source>
</evidence>
<sequence>MRPTAQVLRPAARVLLALAVVFLGWAGWSLWQAYRSPLGDLGKDRDTVLRVGSAQVAALNSMDWTRPDDGLKRWQDASTGPLRDQLQREAAADRQKIVQGRTAAAASVDAAAVTSLDDRSGVARLVAAVRITLTPSGGGAPTVQRKRYEAGLARTPAGWRLQSLTVIPVSAR</sequence>
<evidence type="ECO:0000313" key="5">
    <source>
        <dbReference type="Proteomes" id="UP001595872"/>
    </source>
</evidence>
<proteinExistence type="predicted"/>
<name>A0ABV9U314_9ACTN</name>
<keyword evidence="2 3" id="KW-0472">Membrane</keyword>
<dbReference type="PANTHER" id="PTHR37042">
    <property type="entry name" value="OUTER MEMBRANE PROTEIN RV1973"/>
    <property type="match status" value="1"/>
</dbReference>
<accession>A0ABV9U314</accession>
<reference evidence="5" key="1">
    <citation type="journal article" date="2019" name="Int. J. Syst. Evol. Microbiol.">
        <title>The Global Catalogue of Microorganisms (GCM) 10K type strain sequencing project: providing services to taxonomists for standard genome sequencing and annotation.</title>
        <authorList>
            <consortium name="The Broad Institute Genomics Platform"/>
            <consortium name="The Broad Institute Genome Sequencing Center for Infectious Disease"/>
            <person name="Wu L."/>
            <person name="Ma J."/>
        </authorList>
    </citation>
    <scope>NUCLEOTIDE SEQUENCE [LARGE SCALE GENOMIC DNA]</scope>
    <source>
        <strain evidence="5">KLKA75</strain>
    </source>
</reference>
<dbReference type="EMBL" id="JBHSIT010000006">
    <property type="protein sequence ID" value="MFC4910228.1"/>
    <property type="molecule type" value="Genomic_DNA"/>
</dbReference>
<keyword evidence="5" id="KW-1185">Reference proteome</keyword>
<feature type="transmembrane region" description="Helical" evidence="3">
    <location>
        <begin position="12"/>
        <end position="31"/>
    </location>
</feature>
<protein>
    <recommendedName>
        <fullName evidence="6">Mce-associated membrane protein</fullName>
    </recommendedName>
</protein>
<organism evidence="4 5">
    <name type="scientific">Actinomadura gamaensis</name>
    <dbReference type="NCBI Taxonomy" id="1763541"/>
    <lineage>
        <taxon>Bacteria</taxon>
        <taxon>Bacillati</taxon>
        <taxon>Actinomycetota</taxon>
        <taxon>Actinomycetes</taxon>
        <taxon>Streptosporangiales</taxon>
        <taxon>Thermomonosporaceae</taxon>
        <taxon>Actinomadura</taxon>
    </lineage>
</organism>
<gene>
    <name evidence="4" type="ORF">ACFPCY_23140</name>
</gene>
<evidence type="ECO:0000313" key="4">
    <source>
        <dbReference type="EMBL" id="MFC4910228.1"/>
    </source>
</evidence>
<keyword evidence="3" id="KW-1133">Transmembrane helix</keyword>
<comment type="caution">
    <text evidence="4">The sequence shown here is derived from an EMBL/GenBank/DDBJ whole genome shotgun (WGS) entry which is preliminary data.</text>
</comment>
<evidence type="ECO:0000256" key="3">
    <source>
        <dbReference type="SAM" id="Phobius"/>
    </source>
</evidence>
<evidence type="ECO:0000256" key="1">
    <source>
        <dbReference type="ARBA" id="ARBA00004370"/>
    </source>
</evidence>
<dbReference type="Proteomes" id="UP001595872">
    <property type="component" value="Unassembled WGS sequence"/>
</dbReference>